<dbReference type="EMBL" id="JAMQOS010000001">
    <property type="protein sequence ID" value="MDS0280775.1"/>
    <property type="molecule type" value="Genomic_DNA"/>
</dbReference>
<dbReference type="Proteomes" id="UP001268864">
    <property type="component" value="Unassembled WGS sequence"/>
</dbReference>
<organism evidence="2 3">
    <name type="scientific">Haloarcula onubensis</name>
    <dbReference type="NCBI Taxonomy" id="2950539"/>
    <lineage>
        <taxon>Archaea</taxon>
        <taxon>Methanobacteriati</taxon>
        <taxon>Methanobacteriota</taxon>
        <taxon>Stenosarchaea group</taxon>
        <taxon>Halobacteria</taxon>
        <taxon>Halobacteriales</taxon>
        <taxon>Haloarculaceae</taxon>
        <taxon>Haloarcula</taxon>
    </lineage>
</organism>
<proteinExistence type="predicted"/>
<sequence length="166" mass="17252">MPVETTTGDVQWTFDTQGDAVLSPAVEEGVVYTENAGSQLIAVDTQRGESTVRSEVDLAAFPPMVMDGYVYIAGDGGGVYKLGSGAAEKWAVESSANVTAPLAGMVTRGTVYAATADEQVRSLGIEDGEKRWTFETAGGVQSRPAVDDGTVCAGTETGTVHALIEK</sequence>
<keyword evidence="3" id="KW-1185">Reference proteome</keyword>
<reference evidence="2 3" key="1">
    <citation type="submission" date="2022-06" db="EMBL/GenBank/DDBJ databases">
        <title>Halomicroarcula sp. a new haloarchaeum isolate from saline soil.</title>
        <authorList>
            <person name="Strakova D."/>
            <person name="Galisteo C."/>
            <person name="Sanchez-Porro C."/>
            <person name="Ventosa A."/>
        </authorList>
    </citation>
    <scope>NUCLEOTIDE SEQUENCE [LARGE SCALE GENOMIC DNA]</scope>
    <source>
        <strain evidence="2 3">S3CR25-11</strain>
    </source>
</reference>
<evidence type="ECO:0000259" key="1">
    <source>
        <dbReference type="Pfam" id="PF13360"/>
    </source>
</evidence>
<dbReference type="PANTHER" id="PTHR34512:SF30">
    <property type="entry name" value="OUTER MEMBRANE PROTEIN ASSEMBLY FACTOR BAMB"/>
    <property type="match status" value="1"/>
</dbReference>
<dbReference type="Pfam" id="PF13360">
    <property type="entry name" value="PQQ_2"/>
    <property type="match status" value="2"/>
</dbReference>
<dbReference type="SUPFAM" id="SSF50998">
    <property type="entry name" value="Quinoprotein alcohol dehydrogenase-like"/>
    <property type="match status" value="1"/>
</dbReference>
<protein>
    <submittedName>
        <fullName evidence="2">PQQ-like beta-propeller repeat protein</fullName>
    </submittedName>
</protein>
<feature type="domain" description="Pyrrolo-quinoline quinone repeat" evidence="1">
    <location>
        <begin position="3"/>
        <end position="49"/>
    </location>
</feature>
<accession>A0ABU2FJ36</accession>
<dbReference type="PANTHER" id="PTHR34512">
    <property type="entry name" value="CELL SURFACE PROTEIN"/>
    <property type="match status" value="1"/>
</dbReference>
<dbReference type="InterPro" id="IPR011047">
    <property type="entry name" value="Quinoprotein_ADH-like_sf"/>
</dbReference>
<name>A0ABU2FJ36_9EURY</name>
<evidence type="ECO:0000313" key="2">
    <source>
        <dbReference type="EMBL" id="MDS0280775.1"/>
    </source>
</evidence>
<gene>
    <name evidence="2" type="ORF">NDI86_01485</name>
</gene>
<evidence type="ECO:0000313" key="3">
    <source>
        <dbReference type="Proteomes" id="UP001268864"/>
    </source>
</evidence>
<dbReference type="InterPro" id="IPR002372">
    <property type="entry name" value="PQQ_rpt_dom"/>
</dbReference>
<feature type="domain" description="Pyrrolo-quinoline quinone repeat" evidence="1">
    <location>
        <begin position="58"/>
        <end position="163"/>
    </location>
</feature>
<dbReference type="Gene3D" id="2.40.128.630">
    <property type="match status" value="2"/>
</dbReference>
<comment type="caution">
    <text evidence="2">The sequence shown here is derived from an EMBL/GenBank/DDBJ whole genome shotgun (WGS) entry which is preliminary data.</text>
</comment>